<gene>
    <name evidence="2" type="ORF">GCM10008927_14170</name>
</gene>
<dbReference type="Pfam" id="PF00561">
    <property type="entry name" value="Abhydrolase_1"/>
    <property type="match status" value="1"/>
</dbReference>
<organism evidence="2 3">
    <name type="scientific">Paramylibacter ulvae</name>
    <dbReference type="NCBI Taxonomy" id="1651968"/>
    <lineage>
        <taxon>Bacteria</taxon>
        <taxon>Pseudomonadati</taxon>
        <taxon>Pseudomonadota</taxon>
        <taxon>Alphaproteobacteria</taxon>
        <taxon>Rhodobacterales</taxon>
        <taxon>Paracoccaceae</taxon>
        <taxon>Paramylibacter</taxon>
    </lineage>
</organism>
<dbReference type="InterPro" id="IPR050228">
    <property type="entry name" value="Carboxylesterase_BioH"/>
</dbReference>
<evidence type="ECO:0000313" key="2">
    <source>
        <dbReference type="EMBL" id="GHA50324.1"/>
    </source>
</evidence>
<evidence type="ECO:0000313" key="3">
    <source>
        <dbReference type="Proteomes" id="UP000634455"/>
    </source>
</evidence>
<dbReference type="EMBL" id="BMZF01000003">
    <property type="protein sequence ID" value="GHA50324.1"/>
    <property type="molecule type" value="Genomic_DNA"/>
</dbReference>
<feature type="domain" description="AB hydrolase-1" evidence="1">
    <location>
        <begin position="21"/>
        <end position="135"/>
    </location>
</feature>
<comment type="caution">
    <text evidence="2">The sequence shown here is derived from an EMBL/GenBank/DDBJ whole genome shotgun (WGS) entry which is preliminary data.</text>
</comment>
<dbReference type="PANTHER" id="PTHR43194:SF2">
    <property type="entry name" value="PEROXISOMAL MEMBRANE PROTEIN LPX1"/>
    <property type="match status" value="1"/>
</dbReference>
<protein>
    <submittedName>
        <fullName evidence="2">Hydrolase</fullName>
    </submittedName>
</protein>
<accession>A0ABQ3CYN0</accession>
<proteinExistence type="predicted"/>
<dbReference type="PANTHER" id="PTHR43194">
    <property type="entry name" value="HYDROLASE ALPHA/BETA FOLD FAMILY"/>
    <property type="match status" value="1"/>
</dbReference>
<dbReference type="Gene3D" id="3.40.50.1820">
    <property type="entry name" value="alpha/beta hydrolase"/>
    <property type="match status" value="1"/>
</dbReference>
<evidence type="ECO:0000259" key="1">
    <source>
        <dbReference type="Pfam" id="PF00561"/>
    </source>
</evidence>
<dbReference type="InterPro" id="IPR000073">
    <property type="entry name" value="AB_hydrolase_1"/>
</dbReference>
<reference evidence="3" key="1">
    <citation type="journal article" date="2019" name="Int. J. Syst. Evol. Microbiol.">
        <title>The Global Catalogue of Microorganisms (GCM) 10K type strain sequencing project: providing services to taxonomists for standard genome sequencing and annotation.</title>
        <authorList>
            <consortium name="The Broad Institute Genomics Platform"/>
            <consortium name="The Broad Institute Genome Sequencing Center for Infectious Disease"/>
            <person name="Wu L."/>
            <person name="Ma J."/>
        </authorList>
    </citation>
    <scope>NUCLEOTIDE SEQUENCE [LARGE SCALE GENOMIC DNA]</scope>
    <source>
        <strain evidence="3">KCTC 32465</strain>
    </source>
</reference>
<dbReference type="SUPFAM" id="SSF53474">
    <property type="entry name" value="alpha/beta-Hydrolases"/>
    <property type="match status" value="1"/>
</dbReference>
<sequence>MFFTTSDGLKIAYRDQGSGVPILCLSGLTRNSTDFDYMTPHIQNARLIAMDYRGRGQSDFDSNFENYSIVREGQDAVELLDHLGLDSVGIIGTSRGGLIGMGLAAAAPERLRGVLMNDIGPVLEPDGLSAIMGFLGRRPKFKTYDEAAAALPKITTGFVDVPAARWQQEVRNRWEQRDDGLRLRYDPKLRDAIEAADHSVAPDMWPFFDELAGKPIALIRGENSDLLSRDTVTEMQKRRPDMICAEAKKRAHIPYLDEPESLDVINKFIKAIS</sequence>
<dbReference type="Proteomes" id="UP000634455">
    <property type="component" value="Unassembled WGS sequence"/>
</dbReference>
<name>A0ABQ3CYN0_9RHOB</name>
<dbReference type="InterPro" id="IPR029058">
    <property type="entry name" value="AB_hydrolase_fold"/>
</dbReference>
<keyword evidence="2" id="KW-0378">Hydrolase</keyword>
<keyword evidence="3" id="KW-1185">Reference proteome</keyword>
<dbReference type="GO" id="GO:0016787">
    <property type="term" value="F:hydrolase activity"/>
    <property type="evidence" value="ECO:0007669"/>
    <property type="project" value="UniProtKB-KW"/>
</dbReference>
<dbReference type="PRINTS" id="PR00111">
    <property type="entry name" value="ABHYDROLASE"/>
</dbReference>